<feature type="signal peptide" evidence="1">
    <location>
        <begin position="1"/>
        <end position="19"/>
    </location>
</feature>
<evidence type="ECO:0000256" key="1">
    <source>
        <dbReference type="SAM" id="SignalP"/>
    </source>
</evidence>
<dbReference type="PANTHER" id="PTHR34406:SF1">
    <property type="entry name" value="PROTEIN YCEI"/>
    <property type="match status" value="1"/>
</dbReference>
<proteinExistence type="predicted"/>
<dbReference type="SMART" id="SM00867">
    <property type="entry name" value="YceI"/>
    <property type="match status" value="1"/>
</dbReference>
<sequence length="168" mass="19298">MNKTLILFLIFAYSIALSAQNSTIQKASIDFVFVDKDVKGSISGFKSTSKIDWNNLDNSFFEGSVAVETLDTNSGLRNWSLKSGKYFDKSDYSRIYFKSSKITQKDQQYLVEGTLTIKDIKKPITITFKQDGNQLIGTTSLYSYDYDIKIKKKREENLVKVTFRFELK</sequence>
<comment type="caution">
    <text evidence="3">The sequence shown here is derived from an EMBL/GenBank/DDBJ whole genome shotgun (WGS) entry which is preliminary data.</text>
</comment>
<reference evidence="3 4" key="1">
    <citation type="submission" date="2023-09" db="EMBL/GenBank/DDBJ databases">
        <authorList>
            <person name="Rey-Velasco X."/>
        </authorList>
    </citation>
    <scope>NUCLEOTIDE SEQUENCE [LARGE SCALE GENOMIC DNA]</scope>
    <source>
        <strain evidence="3 4">P007</strain>
    </source>
</reference>
<protein>
    <submittedName>
        <fullName evidence="3">YceI family protein</fullName>
    </submittedName>
</protein>
<dbReference type="RefSeq" id="WP_311387639.1">
    <property type="nucleotide sequence ID" value="NZ_JAVRHU010000002.1"/>
</dbReference>
<evidence type="ECO:0000313" key="3">
    <source>
        <dbReference type="EMBL" id="MDT0621585.1"/>
    </source>
</evidence>
<feature type="chain" id="PRO_5045056648" evidence="1">
    <location>
        <begin position="20"/>
        <end position="168"/>
    </location>
</feature>
<evidence type="ECO:0000313" key="4">
    <source>
        <dbReference type="Proteomes" id="UP001250662"/>
    </source>
</evidence>
<dbReference type="SUPFAM" id="SSF101874">
    <property type="entry name" value="YceI-like"/>
    <property type="match status" value="1"/>
</dbReference>
<dbReference type="EMBL" id="JAVRHU010000002">
    <property type="protein sequence ID" value="MDT0621585.1"/>
    <property type="molecule type" value="Genomic_DNA"/>
</dbReference>
<accession>A0ABU3BHE2</accession>
<keyword evidence="1" id="KW-0732">Signal</keyword>
<feature type="domain" description="Lipid/polyisoprenoid-binding YceI-like" evidence="2">
    <location>
        <begin position="21"/>
        <end position="168"/>
    </location>
</feature>
<name>A0ABU3BHE2_9FLAO</name>
<evidence type="ECO:0000259" key="2">
    <source>
        <dbReference type="SMART" id="SM00867"/>
    </source>
</evidence>
<gene>
    <name evidence="3" type="ORF">RM520_08105</name>
</gene>
<dbReference type="Pfam" id="PF04264">
    <property type="entry name" value="YceI"/>
    <property type="match status" value="1"/>
</dbReference>
<dbReference type="Proteomes" id="UP001250662">
    <property type="component" value="Unassembled WGS sequence"/>
</dbReference>
<organism evidence="3 4">
    <name type="scientific">Croceitalea vernalis</name>
    <dbReference type="NCBI Taxonomy" id="3075599"/>
    <lineage>
        <taxon>Bacteria</taxon>
        <taxon>Pseudomonadati</taxon>
        <taxon>Bacteroidota</taxon>
        <taxon>Flavobacteriia</taxon>
        <taxon>Flavobacteriales</taxon>
        <taxon>Flavobacteriaceae</taxon>
        <taxon>Croceitalea</taxon>
    </lineage>
</organism>
<dbReference type="InterPro" id="IPR007372">
    <property type="entry name" value="Lipid/polyisoprenoid-bd_YceI"/>
</dbReference>
<dbReference type="InterPro" id="IPR036761">
    <property type="entry name" value="TTHA0802/YceI-like_sf"/>
</dbReference>
<keyword evidence="4" id="KW-1185">Reference proteome</keyword>
<dbReference type="Gene3D" id="2.40.128.110">
    <property type="entry name" value="Lipid/polyisoprenoid-binding, YceI-like"/>
    <property type="match status" value="1"/>
</dbReference>
<dbReference type="PANTHER" id="PTHR34406">
    <property type="entry name" value="PROTEIN YCEI"/>
    <property type="match status" value="1"/>
</dbReference>